<name>Q7S3G5_NEUCR</name>
<dbReference type="Proteomes" id="UP000001805">
    <property type="component" value="Chromosome 7, Linkage Group VII"/>
</dbReference>
<dbReference type="EMBL" id="CM002242">
    <property type="protein sequence ID" value="EAA29999.1"/>
    <property type="molecule type" value="Genomic_DNA"/>
</dbReference>
<accession>Q7S3G5</accession>
<dbReference type="PaxDb" id="5141-EFNCRP00000006725"/>
<keyword evidence="4" id="KW-1185">Reference proteome</keyword>
<proteinExistence type="predicted"/>
<reference evidence="3 4" key="1">
    <citation type="journal article" date="2003" name="Nature">
        <title>The genome sequence of the filamentous fungus Neurospora crassa.</title>
        <authorList>
            <person name="Galagan J.E."/>
            <person name="Calvo S.E."/>
            <person name="Borkovich K.A."/>
            <person name="Selker E.U."/>
            <person name="Read N.D."/>
            <person name="Jaffe D."/>
            <person name="FitzHugh W."/>
            <person name="Ma L.J."/>
            <person name="Smirnov S."/>
            <person name="Purcell S."/>
            <person name="Rehman B."/>
            <person name="Elkins T."/>
            <person name="Engels R."/>
            <person name="Wang S."/>
            <person name="Nielsen C.B."/>
            <person name="Butler J."/>
            <person name="Endrizzi M."/>
            <person name="Qui D."/>
            <person name="Ianakiev P."/>
            <person name="Bell-Pedersen D."/>
            <person name="Nelson M.A."/>
            <person name="Werner-Washburne M."/>
            <person name="Selitrennikoff C.P."/>
            <person name="Kinsey J.A."/>
            <person name="Braun E.L."/>
            <person name="Zelter A."/>
            <person name="Schulte U."/>
            <person name="Kothe G.O."/>
            <person name="Jedd G."/>
            <person name="Mewes W."/>
            <person name="Staben C."/>
            <person name="Marcotte E."/>
            <person name="Greenberg D."/>
            <person name="Roy A."/>
            <person name="Foley K."/>
            <person name="Naylor J."/>
            <person name="Stange-Thomann N."/>
            <person name="Barrett R."/>
            <person name="Gnerre S."/>
            <person name="Kamal M."/>
            <person name="Kamvysselis M."/>
            <person name="Mauceli E."/>
            <person name="Bielke C."/>
            <person name="Rudd S."/>
            <person name="Frishman D."/>
            <person name="Krystofova S."/>
            <person name="Rasmussen C."/>
            <person name="Metzenberg R.L."/>
            <person name="Perkins D.D."/>
            <person name="Kroken S."/>
            <person name="Cogoni C."/>
            <person name="Macino G."/>
            <person name="Catcheside D."/>
            <person name="Li W."/>
            <person name="Pratt R.J."/>
            <person name="Osmani S.A."/>
            <person name="DeSouza C.P."/>
            <person name="Glass L."/>
            <person name="Orbach M.J."/>
            <person name="Berglund J.A."/>
            <person name="Voelker R."/>
            <person name="Yarden O."/>
            <person name="Plamann M."/>
            <person name="Seiler S."/>
            <person name="Dunlap J."/>
            <person name="Radford A."/>
            <person name="Aramayo R."/>
            <person name="Natvig D.O."/>
            <person name="Alex L.A."/>
            <person name="Mannhaupt G."/>
            <person name="Ebbole D.J."/>
            <person name="Freitag M."/>
            <person name="Paulsen I."/>
            <person name="Sachs M.S."/>
            <person name="Lander E.S."/>
            <person name="Nusbaum C."/>
            <person name="Birren B."/>
        </authorList>
    </citation>
    <scope>NUCLEOTIDE SEQUENCE [LARGE SCALE GENOMIC DNA]</scope>
    <source>
        <strain evidence="4">ATCC 24698 / 74-OR23-1A / CBS 708.71 / DSM 1257 / FGSC 987</strain>
    </source>
</reference>
<evidence type="ECO:0000313" key="4">
    <source>
        <dbReference type="Proteomes" id="UP000001805"/>
    </source>
</evidence>
<sequence>MKSGELHSWPLALLALAHHRTPILPHTIPSFGTNTTQLLPSVLFLLPHPPCTGSYRTIVSTPVPAPSSLRYSQQPAVPPSPSSTHNEVDKAIQTSIVAKESDKPTTTSDTLPNPKTSQYSQSRSLTGDIEKFSVRHFPVLRKELNRKIEERRLVNRSIRNSLARIEHCEKYMRILKTMEEELEAEKSKKIELLELFRQAEQRLLASIDDWEGMAMSGRDCHLEGWHGTRWTKVPMPAP</sequence>
<feature type="compositionally biased region" description="Polar residues" evidence="2">
    <location>
        <begin position="104"/>
        <end position="124"/>
    </location>
</feature>
<feature type="coiled-coil region" evidence="1">
    <location>
        <begin position="168"/>
        <end position="202"/>
    </location>
</feature>
<evidence type="ECO:0000256" key="1">
    <source>
        <dbReference type="SAM" id="Coils"/>
    </source>
</evidence>
<dbReference type="RefSeq" id="XP_959235.1">
    <property type="nucleotide sequence ID" value="XM_954142.1"/>
</dbReference>
<evidence type="ECO:0000256" key="2">
    <source>
        <dbReference type="SAM" id="MobiDB-lite"/>
    </source>
</evidence>
<dbReference type="HOGENOM" id="CLU_1210139_0_0_1"/>
<dbReference type="GeneID" id="3875407"/>
<dbReference type="AlphaFoldDB" id="Q7S3G5"/>
<dbReference type="SMR" id="Q7S3G5"/>
<dbReference type="InParanoid" id="Q7S3G5"/>
<dbReference type="VEuPathDB" id="FungiDB:NCU06888"/>
<gene>
    <name evidence="3" type="ORF">NCU06888</name>
</gene>
<organism evidence="3 4">
    <name type="scientific">Neurospora crassa (strain ATCC 24698 / 74-OR23-1A / CBS 708.71 / DSM 1257 / FGSC 987)</name>
    <dbReference type="NCBI Taxonomy" id="367110"/>
    <lineage>
        <taxon>Eukaryota</taxon>
        <taxon>Fungi</taxon>
        <taxon>Dikarya</taxon>
        <taxon>Ascomycota</taxon>
        <taxon>Pezizomycotina</taxon>
        <taxon>Sordariomycetes</taxon>
        <taxon>Sordariomycetidae</taxon>
        <taxon>Sordariales</taxon>
        <taxon>Sordariaceae</taxon>
        <taxon>Neurospora</taxon>
    </lineage>
</organism>
<dbReference type="OrthoDB" id="10305514at2759"/>
<protein>
    <submittedName>
        <fullName evidence="3">Uncharacterized protein</fullName>
    </submittedName>
</protein>
<dbReference type="OMA" id="RIEHCEK"/>
<feature type="region of interest" description="Disordered" evidence="2">
    <location>
        <begin position="66"/>
        <end position="124"/>
    </location>
</feature>
<dbReference type="KEGG" id="ncr:NCU06888"/>
<keyword evidence="1" id="KW-0175">Coiled coil</keyword>
<evidence type="ECO:0000313" key="3">
    <source>
        <dbReference type="EMBL" id="EAA29999.1"/>
    </source>
</evidence>